<protein>
    <submittedName>
        <fullName evidence="2">Uncharacterized protein</fullName>
    </submittedName>
</protein>
<reference evidence="2 3" key="1">
    <citation type="journal article" date="2013" name="Genome Biol.">
        <title>Genome of Acanthamoeba castellanii highlights extensive lateral gene transfer and early evolution of tyrosine kinase signaling.</title>
        <authorList>
            <person name="Clarke M."/>
            <person name="Lohan A.J."/>
            <person name="Liu B."/>
            <person name="Lagkouvardos I."/>
            <person name="Roy S."/>
            <person name="Zafar N."/>
            <person name="Bertelli C."/>
            <person name="Schilde C."/>
            <person name="Kianianmomeni A."/>
            <person name="Burglin T.R."/>
            <person name="Frech C."/>
            <person name="Turcotte B."/>
            <person name="Kopec K.O."/>
            <person name="Synnott J.M."/>
            <person name="Choo C."/>
            <person name="Paponov I."/>
            <person name="Finkler A."/>
            <person name="Soon Heng Tan C."/>
            <person name="Hutchins A.P."/>
            <person name="Weinmeier T."/>
            <person name="Rattei T."/>
            <person name="Chu J.S."/>
            <person name="Gimenez G."/>
            <person name="Irimia M."/>
            <person name="Rigden D.J."/>
            <person name="Fitzpatrick D.A."/>
            <person name="Lorenzo-Morales J."/>
            <person name="Bateman A."/>
            <person name="Chiu C.H."/>
            <person name="Tang P."/>
            <person name="Hegemann P."/>
            <person name="Fromm H."/>
            <person name="Raoult D."/>
            <person name="Greub G."/>
            <person name="Miranda-Saavedra D."/>
            <person name="Chen N."/>
            <person name="Nash P."/>
            <person name="Ginger M.L."/>
            <person name="Horn M."/>
            <person name="Schaap P."/>
            <person name="Caler L."/>
            <person name="Loftus B."/>
        </authorList>
    </citation>
    <scope>NUCLEOTIDE SEQUENCE [LARGE SCALE GENOMIC DNA]</scope>
    <source>
        <strain evidence="2 3">Neff</strain>
    </source>
</reference>
<dbReference type="VEuPathDB" id="AmoebaDB:ACA1_264500"/>
<feature type="compositionally biased region" description="Low complexity" evidence="1">
    <location>
        <begin position="186"/>
        <end position="199"/>
    </location>
</feature>
<evidence type="ECO:0000313" key="2">
    <source>
        <dbReference type="EMBL" id="ELR19276.1"/>
    </source>
</evidence>
<dbReference type="KEGG" id="acan:ACA1_264500"/>
<sequence>MDACGSAGCLAGAADSHARRVSGSALLSAKKLAYRQVGDQRLPMPKTRIERVNPDDENDKRTKIVGRTINETLPPHTRRIFFEQHLPKRALARRWIRCNAVIKFCQAVNATRAAMEEKTLAWDRAAQAHDRHCMLREDTFVPTIADQTKRRGGQAGKRKRVDQPRDDQGAGDWIATAKMPLREATQDTTGDDGTPGQAAQPRPSAPLVLDSRPPIVQTEPTKAKKS</sequence>
<feature type="compositionally biased region" description="Basic residues" evidence="1">
    <location>
        <begin position="150"/>
        <end position="160"/>
    </location>
</feature>
<accession>L8H492</accession>
<name>L8H492_ACACF</name>
<dbReference type="EMBL" id="KB007933">
    <property type="protein sequence ID" value="ELR19276.1"/>
    <property type="molecule type" value="Genomic_DNA"/>
</dbReference>
<dbReference type="AlphaFoldDB" id="L8H492"/>
<evidence type="ECO:0000256" key="1">
    <source>
        <dbReference type="SAM" id="MobiDB-lite"/>
    </source>
</evidence>
<organism evidence="2 3">
    <name type="scientific">Acanthamoeba castellanii (strain ATCC 30010 / Neff)</name>
    <dbReference type="NCBI Taxonomy" id="1257118"/>
    <lineage>
        <taxon>Eukaryota</taxon>
        <taxon>Amoebozoa</taxon>
        <taxon>Discosea</taxon>
        <taxon>Longamoebia</taxon>
        <taxon>Centramoebida</taxon>
        <taxon>Acanthamoebidae</taxon>
        <taxon>Acanthamoeba</taxon>
    </lineage>
</organism>
<dbReference type="RefSeq" id="XP_004341361.1">
    <property type="nucleotide sequence ID" value="XM_004341313.1"/>
</dbReference>
<keyword evidence="3" id="KW-1185">Reference proteome</keyword>
<evidence type="ECO:0000313" key="3">
    <source>
        <dbReference type="Proteomes" id="UP000011083"/>
    </source>
</evidence>
<proteinExistence type="predicted"/>
<dbReference type="Proteomes" id="UP000011083">
    <property type="component" value="Unassembled WGS sequence"/>
</dbReference>
<gene>
    <name evidence="2" type="ORF">ACA1_264500</name>
</gene>
<dbReference type="GeneID" id="14920053"/>
<feature type="region of interest" description="Disordered" evidence="1">
    <location>
        <begin position="144"/>
        <end position="226"/>
    </location>
</feature>